<proteinExistence type="predicted"/>
<reference evidence="2" key="1">
    <citation type="submission" date="2025-08" db="UniProtKB">
        <authorList>
            <consortium name="RefSeq"/>
        </authorList>
    </citation>
    <scope>IDENTIFICATION</scope>
    <source>
        <tissue evidence="2">Whole organism</tissue>
    </source>
</reference>
<evidence type="ECO:0000313" key="1">
    <source>
        <dbReference type="Proteomes" id="UP000694843"/>
    </source>
</evidence>
<protein>
    <submittedName>
        <fullName evidence="2">Uncharacterized protein LOC108680601</fullName>
    </submittedName>
</protein>
<dbReference type="GeneID" id="108680601"/>
<keyword evidence="1" id="KW-1185">Reference proteome</keyword>
<gene>
    <name evidence="2" type="primary">LOC108680601</name>
</gene>
<accession>A0A8B7PFQ0</accession>
<dbReference type="KEGG" id="hazt:108680601"/>
<dbReference type="SUPFAM" id="SSF49299">
    <property type="entry name" value="PKD domain"/>
    <property type="match status" value="1"/>
</dbReference>
<evidence type="ECO:0000313" key="2">
    <source>
        <dbReference type="RefSeq" id="XP_018024964.2"/>
    </source>
</evidence>
<dbReference type="OrthoDB" id="6379436at2759"/>
<sequence>MTVTSTVGGTLGVDLASPAQATEQFTLDLGDGAPPVYLNASGGTASYLGTMYILPGNYTIWVSSGGQPWRVLRGQGHVSAGECQVVANPGVSTVDKVMCPLVWEPDESYSCNVSVTLGEPQHVFTYSFTSTDQTVPGTFASLADSPTWGTVTSGTDSPTAAGGRRVVLAPPVPLSPGDTLRITGNIAVSGETYAPGDEVDGVAGDTHHVAAMVVAEEAPVAVAHTCRVVNNDVTLDVTDPAGSATLSNTTACQRNITDVIVDVLDVNVNAWNFSLNLQEPYYVWAGASYSPSFRVNISVGGPTTITIVFTPPITPNITTTDPTDYPFTGALHTILVPFTITNPGTFTITTTPYNLHNTYHSPPNHTITVVALYPVLQFTMAPTATQFWVYNQVPTFTFTDVQGRDFPTNASVLIDWGDGTTPDLLPFTHTGNFIPSYTHNYTADGVYTPAAFIYNLVSGFNTSCVVTIVEQILQLNIINGYYHRYGHGGITYH</sequence>
<dbReference type="Proteomes" id="UP000694843">
    <property type="component" value="Unplaced"/>
</dbReference>
<name>A0A8B7PFQ0_HYAAZ</name>
<dbReference type="AlphaFoldDB" id="A0A8B7PFQ0"/>
<organism evidence="1 2">
    <name type="scientific">Hyalella azteca</name>
    <name type="common">Amphipod</name>
    <dbReference type="NCBI Taxonomy" id="294128"/>
    <lineage>
        <taxon>Eukaryota</taxon>
        <taxon>Metazoa</taxon>
        <taxon>Ecdysozoa</taxon>
        <taxon>Arthropoda</taxon>
        <taxon>Crustacea</taxon>
        <taxon>Multicrustacea</taxon>
        <taxon>Malacostraca</taxon>
        <taxon>Eumalacostraca</taxon>
        <taxon>Peracarida</taxon>
        <taxon>Amphipoda</taxon>
        <taxon>Senticaudata</taxon>
        <taxon>Talitrida</taxon>
        <taxon>Talitroidea</taxon>
        <taxon>Hyalellidae</taxon>
        <taxon>Hyalella</taxon>
    </lineage>
</organism>
<dbReference type="RefSeq" id="XP_018024964.2">
    <property type="nucleotide sequence ID" value="XM_018169475.2"/>
</dbReference>
<dbReference type="InterPro" id="IPR035986">
    <property type="entry name" value="PKD_dom_sf"/>
</dbReference>